<organism evidence="1 2">
    <name type="scientific">Carpinus fangiana</name>
    <dbReference type="NCBI Taxonomy" id="176857"/>
    <lineage>
        <taxon>Eukaryota</taxon>
        <taxon>Viridiplantae</taxon>
        <taxon>Streptophyta</taxon>
        <taxon>Embryophyta</taxon>
        <taxon>Tracheophyta</taxon>
        <taxon>Spermatophyta</taxon>
        <taxon>Magnoliopsida</taxon>
        <taxon>eudicotyledons</taxon>
        <taxon>Gunneridae</taxon>
        <taxon>Pentapetalae</taxon>
        <taxon>rosids</taxon>
        <taxon>fabids</taxon>
        <taxon>Fagales</taxon>
        <taxon>Betulaceae</taxon>
        <taxon>Carpinus</taxon>
    </lineage>
</organism>
<evidence type="ECO:0000313" key="2">
    <source>
        <dbReference type="Proteomes" id="UP000327013"/>
    </source>
</evidence>
<sequence>MAQHTLQRSEAEETELHSLLKSFAEEDAPALFNDVALVGAPTQNLQPNEVGKATNILDKGISLVRDGHHRKRRKNGPKVGKNVIDALFAEL</sequence>
<dbReference type="EMBL" id="VIBQ01000014">
    <property type="protein sequence ID" value="KAB8349457.1"/>
    <property type="molecule type" value="Genomic_DNA"/>
</dbReference>
<protein>
    <submittedName>
        <fullName evidence="1">Uncharacterized protein</fullName>
    </submittedName>
</protein>
<comment type="caution">
    <text evidence="1">The sequence shown here is derived from an EMBL/GenBank/DDBJ whole genome shotgun (WGS) entry which is preliminary data.</text>
</comment>
<dbReference type="AlphaFoldDB" id="A0A5N6KVK0"/>
<dbReference type="Proteomes" id="UP000327013">
    <property type="component" value="Unassembled WGS sequence"/>
</dbReference>
<reference evidence="1 2" key="1">
    <citation type="submission" date="2019-06" db="EMBL/GenBank/DDBJ databases">
        <title>A chromosomal-level reference genome of Carpinus fangiana (Coryloideae, Betulaceae).</title>
        <authorList>
            <person name="Yang X."/>
            <person name="Wang Z."/>
            <person name="Zhang L."/>
            <person name="Hao G."/>
            <person name="Liu J."/>
            <person name="Yang Y."/>
        </authorList>
    </citation>
    <scope>NUCLEOTIDE SEQUENCE [LARGE SCALE GENOMIC DNA]</scope>
    <source>
        <strain evidence="1">Cfa_2016G</strain>
        <tissue evidence="1">Leaf</tissue>
    </source>
</reference>
<proteinExistence type="predicted"/>
<keyword evidence="2" id="KW-1185">Reference proteome</keyword>
<name>A0A5N6KVK0_9ROSI</name>
<evidence type="ECO:0000313" key="1">
    <source>
        <dbReference type="EMBL" id="KAB8349457.1"/>
    </source>
</evidence>
<gene>
    <name evidence="1" type="ORF">FH972_023484</name>
</gene>
<accession>A0A5N6KVK0</accession>